<accession>A0A841AFT4</accession>
<organism evidence="1 2">
    <name type="scientific">Brachybacterium aquaticum</name>
    <dbReference type="NCBI Taxonomy" id="1432564"/>
    <lineage>
        <taxon>Bacteria</taxon>
        <taxon>Bacillati</taxon>
        <taxon>Actinomycetota</taxon>
        <taxon>Actinomycetes</taxon>
        <taxon>Micrococcales</taxon>
        <taxon>Dermabacteraceae</taxon>
        <taxon>Brachybacterium</taxon>
    </lineage>
</organism>
<keyword evidence="2" id="KW-1185">Reference proteome</keyword>
<dbReference type="EMBL" id="JACHLZ010000001">
    <property type="protein sequence ID" value="MBB5831918.1"/>
    <property type="molecule type" value="Genomic_DNA"/>
</dbReference>
<dbReference type="Proteomes" id="UP000588158">
    <property type="component" value="Unassembled WGS sequence"/>
</dbReference>
<name>A0A841AFT4_9MICO</name>
<sequence length="207" mass="23233">MRRRLTDAEREELARIGHDRYMAGETWAEIARDHDLHPETVRRIGAQLRPVAYRRWGQKPVADPGEVAERRLRGESIQKIAEALSCSRTAVRTAIESTSGVPSTRYPRLSARRMPTDAELLELRQLYEACPEAERNRPGHRDTGGEAGTVLATACLALVEDGVPMQTLSTALGRGPTWVHWLLGRHGVSTDTRAGRSTRHRTRQIWG</sequence>
<reference evidence="1 2" key="1">
    <citation type="submission" date="2020-08" db="EMBL/GenBank/DDBJ databases">
        <title>Sequencing the genomes of 1000 actinobacteria strains.</title>
        <authorList>
            <person name="Klenk H.-P."/>
        </authorList>
    </citation>
    <scope>NUCLEOTIDE SEQUENCE [LARGE SCALE GENOMIC DNA]</scope>
    <source>
        <strain evidence="1 2">DSM 28796</strain>
    </source>
</reference>
<proteinExistence type="predicted"/>
<evidence type="ECO:0000313" key="1">
    <source>
        <dbReference type="EMBL" id="MBB5831918.1"/>
    </source>
</evidence>
<comment type="caution">
    <text evidence="1">The sequence shown here is derived from an EMBL/GenBank/DDBJ whole genome shotgun (WGS) entry which is preliminary data.</text>
</comment>
<dbReference type="RefSeq" id="WP_221421116.1">
    <property type="nucleotide sequence ID" value="NZ_JACHLZ010000001.1"/>
</dbReference>
<gene>
    <name evidence="1" type="ORF">HNR70_001731</name>
</gene>
<protein>
    <submittedName>
        <fullName evidence="1">Transposase-like protein</fullName>
    </submittedName>
</protein>
<dbReference type="AlphaFoldDB" id="A0A841AFT4"/>
<evidence type="ECO:0000313" key="2">
    <source>
        <dbReference type="Proteomes" id="UP000588158"/>
    </source>
</evidence>